<dbReference type="AlphaFoldDB" id="C5BM53"/>
<dbReference type="InterPro" id="IPR011991">
    <property type="entry name" value="ArsR-like_HTH"/>
</dbReference>
<dbReference type="Pfam" id="PF01638">
    <property type="entry name" value="HxlR"/>
    <property type="match status" value="1"/>
</dbReference>
<gene>
    <name evidence="5" type="ordered locus">TERTU_0308</name>
</gene>
<dbReference type="KEGG" id="ttu:TERTU_0308"/>
<evidence type="ECO:0000259" key="4">
    <source>
        <dbReference type="PROSITE" id="PS51118"/>
    </source>
</evidence>
<keyword evidence="6" id="KW-1185">Reference proteome</keyword>
<protein>
    <submittedName>
        <fullName evidence="5">Transcriptional regulator, PadR family</fullName>
    </submittedName>
</protein>
<dbReference type="eggNOG" id="COG1733">
    <property type="taxonomic scope" value="Bacteria"/>
</dbReference>
<dbReference type="Proteomes" id="UP000009080">
    <property type="component" value="Chromosome"/>
</dbReference>
<feature type="domain" description="HTH hxlR-type" evidence="4">
    <location>
        <begin position="11"/>
        <end position="109"/>
    </location>
</feature>
<dbReference type="OrthoDB" id="9807069at2"/>
<dbReference type="GO" id="GO:0003677">
    <property type="term" value="F:DNA binding"/>
    <property type="evidence" value="ECO:0007669"/>
    <property type="project" value="UniProtKB-KW"/>
</dbReference>
<dbReference type="InterPro" id="IPR002577">
    <property type="entry name" value="HTH_HxlR"/>
</dbReference>
<dbReference type="CDD" id="cd00090">
    <property type="entry name" value="HTH_ARSR"/>
    <property type="match status" value="1"/>
</dbReference>
<dbReference type="HOGENOM" id="CLU_111585_2_3_6"/>
<dbReference type="PROSITE" id="PS51118">
    <property type="entry name" value="HTH_HXLR"/>
    <property type="match status" value="1"/>
</dbReference>
<dbReference type="PANTHER" id="PTHR33204">
    <property type="entry name" value="TRANSCRIPTIONAL REGULATOR, MARR FAMILY"/>
    <property type="match status" value="1"/>
</dbReference>
<dbReference type="SUPFAM" id="SSF46785">
    <property type="entry name" value="Winged helix' DNA-binding domain"/>
    <property type="match status" value="1"/>
</dbReference>
<dbReference type="InterPro" id="IPR036388">
    <property type="entry name" value="WH-like_DNA-bd_sf"/>
</dbReference>
<organism evidence="5 6">
    <name type="scientific">Teredinibacter turnerae (strain ATCC 39867 / T7901)</name>
    <dbReference type="NCBI Taxonomy" id="377629"/>
    <lineage>
        <taxon>Bacteria</taxon>
        <taxon>Pseudomonadati</taxon>
        <taxon>Pseudomonadota</taxon>
        <taxon>Gammaproteobacteria</taxon>
        <taxon>Cellvibrionales</taxon>
        <taxon>Cellvibrionaceae</taxon>
        <taxon>Teredinibacter</taxon>
    </lineage>
</organism>
<dbReference type="STRING" id="377629.TERTU_0308"/>
<reference evidence="5 6" key="1">
    <citation type="journal article" date="2009" name="PLoS ONE">
        <title>The complete genome of Teredinibacter turnerae T7901: an intracellular endosymbiont of marine wood-boring bivalves (shipworms).</title>
        <authorList>
            <person name="Yang J.C."/>
            <person name="Madupu R."/>
            <person name="Durkin A.S."/>
            <person name="Ekborg N.A."/>
            <person name="Pedamallu C.S."/>
            <person name="Hostetler J.B."/>
            <person name="Radune D."/>
            <person name="Toms B.S."/>
            <person name="Henrissat B."/>
            <person name="Coutinho P.M."/>
            <person name="Schwarz S."/>
            <person name="Field L."/>
            <person name="Trindade-Silva A.E."/>
            <person name="Soares C.A.G."/>
            <person name="Elshahawi S."/>
            <person name="Hanora A."/>
            <person name="Schmidt E.W."/>
            <person name="Haygood M.G."/>
            <person name="Posfai J."/>
            <person name="Benner J."/>
            <person name="Madinger C."/>
            <person name="Nove J."/>
            <person name="Anton B."/>
            <person name="Chaudhary K."/>
            <person name="Foster J."/>
            <person name="Holman A."/>
            <person name="Kumar S."/>
            <person name="Lessard P.A."/>
            <person name="Luyten Y.A."/>
            <person name="Slatko B."/>
            <person name="Wood N."/>
            <person name="Wu B."/>
            <person name="Teplitski M."/>
            <person name="Mougous J.D."/>
            <person name="Ward N."/>
            <person name="Eisen J.A."/>
            <person name="Badger J.H."/>
            <person name="Distel D.L."/>
        </authorList>
    </citation>
    <scope>NUCLEOTIDE SEQUENCE [LARGE SCALE GENOMIC DNA]</scope>
    <source>
        <strain evidence="6">ATCC 39867 / T7901</strain>
    </source>
</reference>
<keyword evidence="3" id="KW-0804">Transcription</keyword>
<dbReference type="PANTHER" id="PTHR33204:SF39">
    <property type="entry name" value="TRANSCRIPTIONAL REGULATORY PROTEIN"/>
    <property type="match status" value="1"/>
</dbReference>
<dbReference type="EMBL" id="CP001614">
    <property type="protein sequence ID" value="ACR11650.1"/>
    <property type="molecule type" value="Genomic_DNA"/>
</dbReference>
<dbReference type="GO" id="GO:0006355">
    <property type="term" value="P:regulation of DNA-templated transcription"/>
    <property type="evidence" value="ECO:0007669"/>
    <property type="project" value="UniProtKB-ARBA"/>
</dbReference>
<evidence type="ECO:0000256" key="3">
    <source>
        <dbReference type="ARBA" id="ARBA00023163"/>
    </source>
</evidence>
<evidence type="ECO:0000256" key="1">
    <source>
        <dbReference type="ARBA" id="ARBA00023015"/>
    </source>
</evidence>
<sequence>MQEKNYFSVECPSRAIFSEIADKWSMMILSVLESQPRRFNDIKRRLEGVSQKSLTQSLRKLERNGILERTVISSSPVSVEYSLTPLGQSLLGPFKTLYLWIVDNVGEVYEARQLFDARQTD</sequence>
<dbReference type="InterPro" id="IPR036390">
    <property type="entry name" value="WH_DNA-bd_sf"/>
</dbReference>
<evidence type="ECO:0000313" key="6">
    <source>
        <dbReference type="Proteomes" id="UP000009080"/>
    </source>
</evidence>
<evidence type="ECO:0000256" key="2">
    <source>
        <dbReference type="ARBA" id="ARBA00023125"/>
    </source>
</evidence>
<proteinExistence type="predicted"/>
<keyword evidence="2" id="KW-0238">DNA-binding</keyword>
<dbReference type="Gene3D" id="1.10.10.10">
    <property type="entry name" value="Winged helix-like DNA-binding domain superfamily/Winged helix DNA-binding domain"/>
    <property type="match status" value="1"/>
</dbReference>
<evidence type="ECO:0000313" key="5">
    <source>
        <dbReference type="EMBL" id="ACR11650.1"/>
    </source>
</evidence>
<keyword evidence="1" id="KW-0805">Transcription regulation</keyword>
<accession>C5BM53</accession>
<name>C5BM53_TERTT</name>